<protein>
    <submittedName>
        <fullName evidence="6">WD40-repeat-containing domain protein</fullName>
    </submittedName>
</protein>
<dbReference type="InterPro" id="IPR015943">
    <property type="entry name" value="WD40/YVTN_repeat-like_dom_sf"/>
</dbReference>
<dbReference type="OrthoDB" id="2133491at2759"/>
<proteinExistence type="predicted"/>
<evidence type="ECO:0000256" key="3">
    <source>
        <dbReference type="ARBA" id="ARBA00022574"/>
    </source>
</evidence>
<dbReference type="Proteomes" id="UP000673691">
    <property type="component" value="Unassembled WGS sequence"/>
</dbReference>
<keyword evidence="2" id="KW-0963">Cytoplasm</keyword>
<dbReference type="AlphaFoldDB" id="A0A8H8DLH2"/>
<comment type="subcellular location">
    <subcellularLocation>
        <location evidence="1">Cytoplasm</location>
    </subcellularLocation>
</comment>
<evidence type="ECO:0000313" key="7">
    <source>
        <dbReference type="Proteomes" id="UP000673691"/>
    </source>
</evidence>
<dbReference type="GO" id="GO:0005737">
    <property type="term" value="C:cytoplasm"/>
    <property type="evidence" value="ECO:0007669"/>
    <property type="project" value="UniProtKB-SubCell"/>
</dbReference>
<dbReference type="InterPro" id="IPR039857">
    <property type="entry name" value="Ift122/121"/>
</dbReference>
<dbReference type="GO" id="GO:0030991">
    <property type="term" value="C:intraciliary transport particle A"/>
    <property type="evidence" value="ECO:0007669"/>
    <property type="project" value="TreeGrafter"/>
</dbReference>
<reference evidence="6 7" key="1">
    <citation type="journal article" name="Sci. Rep.">
        <title>Genome-scale phylogenetic analyses confirm Olpidium as the closest living zoosporic fungus to the non-flagellated, terrestrial fungi.</title>
        <authorList>
            <person name="Chang Y."/>
            <person name="Rochon D."/>
            <person name="Sekimoto S."/>
            <person name="Wang Y."/>
            <person name="Chovatia M."/>
            <person name="Sandor L."/>
            <person name="Salamov A."/>
            <person name="Grigoriev I.V."/>
            <person name="Stajich J.E."/>
            <person name="Spatafora J.W."/>
        </authorList>
    </citation>
    <scope>NUCLEOTIDE SEQUENCE [LARGE SCALE GENOMIC DNA]</scope>
    <source>
        <strain evidence="6">S191</strain>
    </source>
</reference>
<keyword evidence="3" id="KW-0853">WD repeat</keyword>
<organism evidence="6 7">
    <name type="scientific">Olpidium bornovanus</name>
    <dbReference type="NCBI Taxonomy" id="278681"/>
    <lineage>
        <taxon>Eukaryota</taxon>
        <taxon>Fungi</taxon>
        <taxon>Fungi incertae sedis</taxon>
        <taxon>Olpidiomycota</taxon>
        <taxon>Olpidiomycotina</taxon>
        <taxon>Olpidiomycetes</taxon>
        <taxon>Olpidiales</taxon>
        <taxon>Olpidiaceae</taxon>
        <taxon>Olpidium</taxon>
    </lineage>
</organism>
<dbReference type="PANTHER" id="PTHR12764:SF5">
    <property type="entry name" value="LD29485P"/>
    <property type="match status" value="1"/>
</dbReference>
<evidence type="ECO:0000256" key="2">
    <source>
        <dbReference type="ARBA" id="ARBA00022490"/>
    </source>
</evidence>
<dbReference type="Pfam" id="PF24797">
    <property type="entry name" value="Beta-prop_WDR35_TULP_N"/>
    <property type="match status" value="1"/>
</dbReference>
<dbReference type="GO" id="GO:0035721">
    <property type="term" value="P:intraciliary retrograde transport"/>
    <property type="evidence" value="ECO:0007669"/>
    <property type="project" value="TreeGrafter"/>
</dbReference>
<dbReference type="GO" id="GO:0097730">
    <property type="term" value="C:non-motile cilium"/>
    <property type="evidence" value="ECO:0007669"/>
    <property type="project" value="TreeGrafter"/>
</dbReference>
<gene>
    <name evidence="6" type="ORF">BJ554DRAFT_3930</name>
</gene>
<feature type="non-terminal residue" evidence="6">
    <location>
        <position position="212"/>
    </location>
</feature>
<sequence length="212" mass="23279">MFIYLSKKIAIPNNITLHTVSWNNDQGWIACGGDEGLLKVLKLENAPPDAPPTAVAAENAGTVSGKGSAAVLGNVAAGTKGFSVPSNLSMTQTLDGHSGSVILSTWNIQQRKLTTSDQYGLIVVWVLYRGMWYEEMVNNRNRSVVADMQWNREGERICIVYEDGAVIVGSVDGNRMWGKEFKTQLAFLQWSPDSKHILFATKEGQLQVYDAN</sequence>
<evidence type="ECO:0000313" key="6">
    <source>
        <dbReference type="EMBL" id="KAG5462710.1"/>
    </source>
</evidence>
<dbReference type="EMBL" id="JAEFCI010001739">
    <property type="protein sequence ID" value="KAG5462710.1"/>
    <property type="molecule type" value="Genomic_DNA"/>
</dbReference>
<dbReference type="InterPro" id="IPR036322">
    <property type="entry name" value="WD40_repeat_dom_sf"/>
</dbReference>
<dbReference type="InterPro" id="IPR056159">
    <property type="entry name" value="Beta-prop_IFT121_TULP_N"/>
</dbReference>
<evidence type="ECO:0000256" key="1">
    <source>
        <dbReference type="ARBA" id="ARBA00004496"/>
    </source>
</evidence>
<dbReference type="Gene3D" id="2.130.10.10">
    <property type="entry name" value="YVTN repeat-like/Quinoprotein amine dehydrogenase"/>
    <property type="match status" value="1"/>
</dbReference>
<dbReference type="GO" id="GO:1905515">
    <property type="term" value="P:non-motile cilium assembly"/>
    <property type="evidence" value="ECO:0007669"/>
    <property type="project" value="TreeGrafter"/>
</dbReference>
<name>A0A8H8DLH2_9FUNG</name>
<comment type="caution">
    <text evidence="6">The sequence shown here is derived from an EMBL/GenBank/DDBJ whole genome shotgun (WGS) entry which is preliminary data.</text>
</comment>
<accession>A0A8H8DLH2</accession>
<evidence type="ECO:0000256" key="4">
    <source>
        <dbReference type="ARBA" id="ARBA00022737"/>
    </source>
</evidence>
<evidence type="ECO:0000259" key="5">
    <source>
        <dbReference type="Pfam" id="PF24797"/>
    </source>
</evidence>
<dbReference type="PANTHER" id="PTHR12764">
    <property type="entry name" value="WD REPEAT DOMAIN-RELATED"/>
    <property type="match status" value="1"/>
</dbReference>
<dbReference type="GO" id="GO:0061512">
    <property type="term" value="P:protein localization to cilium"/>
    <property type="evidence" value="ECO:0007669"/>
    <property type="project" value="TreeGrafter"/>
</dbReference>
<feature type="domain" description="IFT121/TULP4 N-terminal" evidence="5">
    <location>
        <begin position="1"/>
        <end position="211"/>
    </location>
</feature>
<keyword evidence="4" id="KW-0677">Repeat</keyword>
<dbReference type="SUPFAM" id="SSF50978">
    <property type="entry name" value="WD40 repeat-like"/>
    <property type="match status" value="1"/>
</dbReference>
<keyword evidence="7" id="KW-1185">Reference proteome</keyword>